<proteinExistence type="predicted"/>
<dbReference type="Pfam" id="PF13416">
    <property type="entry name" value="SBP_bac_8"/>
    <property type="match status" value="1"/>
</dbReference>
<dbReference type="InterPro" id="IPR006059">
    <property type="entry name" value="SBP"/>
</dbReference>
<name>X1P5X7_9ZZZZ</name>
<evidence type="ECO:0000313" key="1">
    <source>
        <dbReference type="EMBL" id="GAI51253.1"/>
    </source>
</evidence>
<dbReference type="SUPFAM" id="SSF53850">
    <property type="entry name" value="Periplasmic binding protein-like II"/>
    <property type="match status" value="1"/>
</dbReference>
<organism evidence="1">
    <name type="scientific">marine sediment metagenome</name>
    <dbReference type="NCBI Taxonomy" id="412755"/>
    <lineage>
        <taxon>unclassified sequences</taxon>
        <taxon>metagenomes</taxon>
        <taxon>ecological metagenomes</taxon>
    </lineage>
</organism>
<evidence type="ECO:0008006" key="2">
    <source>
        <dbReference type="Google" id="ProtNLM"/>
    </source>
</evidence>
<sequence length="146" mass="16212">DSEKAILTGEDAYISITGNNAIEANALVEEGVGDKFTHYLPTEGTICWIDGWVITKPTKGKSLDLALKYIDYMIGDEGQTLLAEKVGFGIINPAGGGGYTDAVKERTWWYTMSIDEFPVPLYIMVTEEDPERRVNTWLEIKAQLGF</sequence>
<dbReference type="EMBL" id="BARV01033532">
    <property type="protein sequence ID" value="GAI51253.1"/>
    <property type="molecule type" value="Genomic_DNA"/>
</dbReference>
<reference evidence="1" key="1">
    <citation type="journal article" date="2014" name="Front. Microbiol.">
        <title>High frequency of phylogenetically diverse reductive dehalogenase-homologous genes in deep subseafloor sedimentary metagenomes.</title>
        <authorList>
            <person name="Kawai M."/>
            <person name="Futagami T."/>
            <person name="Toyoda A."/>
            <person name="Takaki Y."/>
            <person name="Nishi S."/>
            <person name="Hori S."/>
            <person name="Arai W."/>
            <person name="Tsubouchi T."/>
            <person name="Morono Y."/>
            <person name="Uchiyama I."/>
            <person name="Ito T."/>
            <person name="Fujiyama A."/>
            <person name="Inagaki F."/>
            <person name="Takami H."/>
        </authorList>
    </citation>
    <scope>NUCLEOTIDE SEQUENCE</scope>
    <source>
        <strain evidence="1">Expedition CK06-06</strain>
    </source>
</reference>
<comment type="caution">
    <text evidence="1">The sequence shown here is derived from an EMBL/GenBank/DDBJ whole genome shotgun (WGS) entry which is preliminary data.</text>
</comment>
<dbReference type="Gene3D" id="3.40.190.10">
    <property type="entry name" value="Periplasmic binding protein-like II"/>
    <property type="match status" value="1"/>
</dbReference>
<protein>
    <recommendedName>
        <fullName evidence="2">Extracellular solute-binding protein</fullName>
    </recommendedName>
</protein>
<accession>X1P5X7</accession>
<gene>
    <name evidence="1" type="ORF">S06H3_52692</name>
</gene>
<dbReference type="AlphaFoldDB" id="X1P5X7"/>
<feature type="non-terminal residue" evidence="1">
    <location>
        <position position="1"/>
    </location>
</feature>